<dbReference type="InterPro" id="IPR013083">
    <property type="entry name" value="Znf_RING/FYVE/PHD"/>
</dbReference>
<reference evidence="3 4" key="1">
    <citation type="journal article" date="2019" name="Nat. Ecol. Evol.">
        <title>Megaphylogeny resolves global patterns of mushroom evolution.</title>
        <authorList>
            <person name="Varga T."/>
            <person name="Krizsan K."/>
            <person name="Foldi C."/>
            <person name="Dima B."/>
            <person name="Sanchez-Garcia M."/>
            <person name="Sanchez-Ramirez S."/>
            <person name="Szollosi G.J."/>
            <person name="Szarkandi J.G."/>
            <person name="Papp V."/>
            <person name="Albert L."/>
            <person name="Andreopoulos W."/>
            <person name="Angelini C."/>
            <person name="Antonin V."/>
            <person name="Barry K.W."/>
            <person name="Bougher N.L."/>
            <person name="Buchanan P."/>
            <person name="Buyck B."/>
            <person name="Bense V."/>
            <person name="Catcheside P."/>
            <person name="Chovatia M."/>
            <person name="Cooper J."/>
            <person name="Damon W."/>
            <person name="Desjardin D."/>
            <person name="Finy P."/>
            <person name="Geml J."/>
            <person name="Haridas S."/>
            <person name="Hughes K."/>
            <person name="Justo A."/>
            <person name="Karasinski D."/>
            <person name="Kautmanova I."/>
            <person name="Kiss B."/>
            <person name="Kocsube S."/>
            <person name="Kotiranta H."/>
            <person name="LaButti K.M."/>
            <person name="Lechner B.E."/>
            <person name="Liimatainen K."/>
            <person name="Lipzen A."/>
            <person name="Lukacs Z."/>
            <person name="Mihaltcheva S."/>
            <person name="Morgado L.N."/>
            <person name="Niskanen T."/>
            <person name="Noordeloos M.E."/>
            <person name="Ohm R.A."/>
            <person name="Ortiz-Santana B."/>
            <person name="Ovrebo C."/>
            <person name="Racz N."/>
            <person name="Riley R."/>
            <person name="Savchenko A."/>
            <person name="Shiryaev A."/>
            <person name="Soop K."/>
            <person name="Spirin V."/>
            <person name="Szebenyi C."/>
            <person name="Tomsovsky M."/>
            <person name="Tulloss R.E."/>
            <person name="Uehling J."/>
            <person name="Grigoriev I.V."/>
            <person name="Vagvolgyi C."/>
            <person name="Papp T."/>
            <person name="Martin F.M."/>
            <person name="Miettinen O."/>
            <person name="Hibbett D.S."/>
            <person name="Nagy L.G."/>
        </authorList>
    </citation>
    <scope>NUCLEOTIDE SEQUENCE [LARGE SCALE GENOMIC DNA]</scope>
    <source>
        <strain evidence="3 4">FP101781</strain>
    </source>
</reference>
<name>A0A4Y7SH18_COPMI</name>
<evidence type="ECO:0000313" key="3">
    <source>
        <dbReference type="EMBL" id="TEB21197.1"/>
    </source>
</evidence>
<keyword evidence="1" id="KW-0863">Zinc-finger</keyword>
<dbReference type="InterPro" id="IPR001841">
    <property type="entry name" value="Znf_RING"/>
</dbReference>
<dbReference type="PROSITE" id="PS50089">
    <property type="entry name" value="ZF_RING_2"/>
    <property type="match status" value="1"/>
</dbReference>
<accession>A0A4Y7SH18</accession>
<evidence type="ECO:0000259" key="2">
    <source>
        <dbReference type="PROSITE" id="PS50089"/>
    </source>
</evidence>
<protein>
    <recommendedName>
        <fullName evidence="2">RING-type domain-containing protein</fullName>
    </recommendedName>
</protein>
<keyword evidence="1" id="KW-0862">Zinc</keyword>
<dbReference type="SMART" id="SM00184">
    <property type="entry name" value="RING"/>
    <property type="match status" value="1"/>
</dbReference>
<evidence type="ECO:0000256" key="1">
    <source>
        <dbReference type="PROSITE-ProRule" id="PRU00175"/>
    </source>
</evidence>
<evidence type="ECO:0000313" key="4">
    <source>
        <dbReference type="Proteomes" id="UP000298030"/>
    </source>
</evidence>
<comment type="caution">
    <text evidence="3">The sequence shown here is derived from an EMBL/GenBank/DDBJ whole genome shotgun (WGS) entry which is preliminary data.</text>
</comment>
<sequence length="338" mass="37815">MRFCCGICYQVLGNSYRSASYLPCGHAFCTVCCWKLVAQFPCPLCRRAGPIESTDIRPIQLTVVSAGTDDDVTSSTHDGIERPNESDIAAAAQALDNTVSREELLQGHCICVAQQVNALRSLETFQRSKVKRTVYEEDGLNTRVANLRQALKTLWWEIDYQIKNLVACAPSCVGKELRLNLWPHLGFDPEAVSLLSVTGGGVGLEETEKWTRGFVLESAPWAAHLCNCSTTHPQFRANPKQGARKLMHILGPPGPFVASTRSLWLNDLFIWLGYRNKTLPRIHAEWEVEEKDVVGALLWERLHGHGRESFFWRLSGPIACDRPELQICEAAPERSIRA</sequence>
<dbReference type="AlphaFoldDB" id="A0A4Y7SH18"/>
<keyword evidence="4" id="KW-1185">Reference proteome</keyword>
<keyword evidence="1" id="KW-0479">Metal-binding</keyword>
<organism evidence="3 4">
    <name type="scientific">Coprinellus micaceus</name>
    <name type="common">Glistening ink-cap mushroom</name>
    <name type="synonym">Coprinus micaceus</name>
    <dbReference type="NCBI Taxonomy" id="71717"/>
    <lineage>
        <taxon>Eukaryota</taxon>
        <taxon>Fungi</taxon>
        <taxon>Dikarya</taxon>
        <taxon>Basidiomycota</taxon>
        <taxon>Agaricomycotina</taxon>
        <taxon>Agaricomycetes</taxon>
        <taxon>Agaricomycetidae</taxon>
        <taxon>Agaricales</taxon>
        <taxon>Agaricineae</taxon>
        <taxon>Psathyrellaceae</taxon>
        <taxon>Coprinellus</taxon>
    </lineage>
</organism>
<dbReference type="GO" id="GO:0008270">
    <property type="term" value="F:zinc ion binding"/>
    <property type="evidence" value="ECO:0007669"/>
    <property type="project" value="UniProtKB-KW"/>
</dbReference>
<gene>
    <name evidence="3" type="ORF">FA13DRAFT_1717168</name>
</gene>
<dbReference type="SUPFAM" id="SSF57850">
    <property type="entry name" value="RING/U-box"/>
    <property type="match status" value="1"/>
</dbReference>
<feature type="domain" description="RING-type" evidence="2">
    <location>
        <begin position="5"/>
        <end position="46"/>
    </location>
</feature>
<dbReference type="Proteomes" id="UP000298030">
    <property type="component" value="Unassembled WGS sequence"/>
</dbReference>
<proteinExistence type="predicted"/>
<dbReference type="Gene3D" id="3.30.40.10">
    <property type="entry name" value="Zinc/RING finger domain, C3HC4 (zinc finger)"/>
    <property type="match status" value="1"/>
</dbReference>
<dbReference type="EMBL" id="QPFP01000118">
    <property type="protein sequence ID" value="TEB21197.1"/>
    <property type="molecule type" value="Genomic_DNA"/>
</dbReference>
<dbReference type="OrthoDB" id="6105938at2759"/>